<evidence type="ECO:0000256" key="15">
    <source>
        <dbReference type="ARBA" id="ARBA00033111"/>
    </source>
</evidence>
<keyword evidence="4" id="KW-0488">Methylation</keyword>
<reference evidence="17" key="1">
    <citation type="submission" date="2025-08" db="UniProtKB">
        <authorList>
            <consortium name="Ensembl"/>
        </authorList>
    </citation>
    <scope>IDENTIFICATION</scope>
</reference>
<dbReference type="GeneTree" id="ENSGT00940000154298"/>
<keyword evidence="18" id="KW-1185">Reference proteome</keyword>
<dbReference type="Ensembl" id="ENSPMRT00000037662.1">
    <property type="protein sequence ID" value="ENSPMRP00000035530.1"/>
    <property type="gene ID" value="ENSPMRG00000022971.1"/>
</dbReference>
<evidence type="ECO:0000256" key="7">
    <source>
        <dbReference type="ARBA" id="ARBA00022781"/>
    </source>
</evidence>
<evidence type="ECO:0000256" key="9">
    <source>
        <dbReference type="ARBA" id="ARBA00023065"/>
    </source>
</evidence>
<evidence type="ECO:0000256" key="14">
    <source>
        <dbReference type="ARBA" id="ARBA00032304"/>
    </source>
</evidence>
<dbReference type="GO" id="GO:0031966">
    <property type="term" value="C:mitochondrial membrane"/>
    <property type="evidence" value="ECO:0007669"/>
    <property type="project" value="UniProtKB-SubCell"/>
</dbReference>
<dbReference type="GO" id="GO:0008289">
    <property type="term" value="F:lipid binding"/>
    <property type="evidence" value="ECO:0007669"/>
    <property type="project" value="UniProtKB-KW"/>
</dbReference>
<organism evidence="17 18">
    <name type="scientific">Podarcis muralis</name>
    <name type="common">Wall lizard</name>
    <name type="synonym">Lacerta muralis</name>
    <dbReference type="NCBI Taxonomy" id="64176"/>
    <lineage>
        <taxon>Eukaryota</taxon>
        <taxon>Metazoa</taxon>
        <taxon>Chordata</taxon>
        <taxon>Craniata</taxon>
        <taxon>Vertebrata</taxon>
        <taxon>Euteleostomi</taxon>
        <taxon>Lepidosauria</taxon>
        <taxon>Squamata</taxon>
        <taxon>Bifurcata</taxon>
        <taxon>Unidentata</taxon>
        <taxon>Episquamata</taxon>
        <taxon>Laterata</taxon>
        <taxon>Lacertibaenia</taxon>
        <taxon>Lacertidae</taxon>
        <taxon>Podarcis</taxon>
    </lineage>
</organism>
<dbReference type="OMA" id="SIMAIER"/>
<keyword evidence="12 16" id="KW-0472">Membrane</keyword>
<dbReference type="InterPro" id="IPR000454">
    <property type="entry name" value="ATP_synth_F0_csu"/>
</dbReference>
<sequence length="136" mass="14952">MTPTSPPLHLWFRTSIHLYRPISSTVLSRPEARTEEGSTTFLTGADSQLTLREFQASAFSRDIDMAAKFIGADTVGVVGSSAGVGTVFRTVLIIGYVRNAFLKQQLFSYAIVGFALSETMGLFWMMMVAFLILFGI</sequence>
<evidence type="ECO:0000256" key="5">
    <source>
        <dbReference type="ARBA" id="ARBA00022547"/>
    </source>
</evidence>
<evidence type="ECO:0000256" key="11">
    <source>
        <dbReference type="ARBA" id="ARBA00023128"/>
    </source>
</evidence>
<dbReference type="PANTHER" id="PTHR10031">
    <property type="entry name" value="ATP SYNTHASE LIPID-BINDING PROTEIN, MITOCHONDRIAL"/>
    <property type="match status" value="1"/>
</dbReference>
<dbReference type="Proteomes" id="UP000472272">
    <property type="component" value="Unplaced"/>
</dbReference>
<dbReference type="PANTHER" id="PTHR10031:SF56">
    <property type="entry name" value="ATP SYNTHASE F(0) COMPLEX SUBUNIT C1, MITOCHONDRIAL"/>
    <property type="match status" value="1"/>
</dbReference>
<dbReference type="GO" id="GO:0045259">
    <property type="term" value="C:proton-transporting ATP synthase complex"/>
    <property type="evidence" value="ECO:0007669"/>
    <property type="project" value="UniProtKB-KW"/>
</dbReference>
<keyword evidence="11" id="KW-0496">Mitochondrion</keyword>
<feature type="transmembrane region" description="Helical" evidence="16">
    <location>
        <begin position="75"/>
        <end position="97"/>
    </location>
</feature>
<evidence type="ECO:0000256" key="16">
    <source>
        <dbReference type="RuleBase" id="RU004221"/>
    </source>
</evidence>
<dbReference type="AlphaFoldDB" id="A0A670KGT9"/>
<keyword evidence="5" id="KW-0138">CF(0)</keyword>
<evidence type="ECO:0000256" key="2">
    <source>
        <dbReference type="ARBA" id="ARBA00006704"/>
    </source>
</evidence>
<proteinExistence type="inferred from homology"/>
<keyword evidence="7 16" id="KW-0375">Hydrogen ion transport</keyword>
<dbReference type="FunFam" id="1.20.20.10:FF:000003">
    <property type="entry name" value="Atp synthase f complex subunit mitochondrial"/>
    <property type="match status" value="1"/>
</dbReference>
<feature type="transmembrane region" description="Helical" evidence="16">
    <location>
        <begin position="109"/>
        <end position="134"/>
    </location>
</feature>
<evidence type="ECO:0000256" key="8">
    <source>
        <dbReference type="ARBA" id="ARBA00022989"/>
    </source>
</evidence>
<evidence type="ECO:0000256" key="12">
    <source>
        <dbReference type="ARBA" id="ARBA00023136"/>
    </source>
</evidence>
<dbReference type="GO" id="GO:0015078">
    <property type="term" value="F:proton transmembrane transporter activity"/>
    <property type="evidence" value="ECO:0007669"/>
    <property type="project" value="InterPro"/>
</dbReference>
<dbReference type="GO" id="GO:0015986">
    <property type="term" value="P:proton motive force-driven ATP synthesis"/>
    <property type="evidence" value="ECO:0007669"/>
    <property type="project" value="InterPro"/>
</dbReference>
<name>A0A670KGT9_PODMU</name>
<evidence type="ECO:0000256" key="4">
    <source>
        <dbReference type="ARBA" id="ARBA00022481"/>
    </source>
</evidence>
<evidence type="ECO:0000313" key="17">
    <source>
        <dbReference type="Ensembl" id="ENSPMRP00000035530.1"/>
    </source>
</evidence>
<keyword evidence="8 16" id="KW-1133">Transmembrane helix</keyword>
<protein>
    <recommendedName>
        <fullName evidence="14">ATP synthase lipid-binding protein</fullName>
    </recommendedName>
    <alternativeName>
        <fullName evidence="15">ATPase protein 9</fullName>
    </alternativeName>
    <alternativeName>
        <fullName evidence="13">ATPase subunit c</fullName>
    </alternativeName>
</protein>
<keyword evidence="6 16" id="KW-0812">Transmembrane</keyword>
<dbReference type="InterPro" id="IPR038662">
    <property type="entry name" value="ATP_synth_F0_csu_sf"/>
</dbReference>
<keyword evidence="10 16" id="KW-0446">Lipid-binding</keyword>
<evidence type="ECO:0000256" key="1">
    <source>
        <dbReference type="ARBA" id="ARBA00004225"/>
    </source>
</evidence>
<evidence type="ECO:0000256" key="3">
    <source>
        <dbReference type="ARBA" id="ARBA00022448"/>
    </source>
</evidence>
<dbReference type="SUPFAM" id="SSF81333">
    <property type="entry name" value="F1F0 ATP synthase subunit C"/>
    <property type="match status" value="1"/>
</dbReference>
<comment type="similarity">
    <text evidence="2 16">Belongs to the ATPase C chain family.</text>
</comment>
<keyword evidence="9 16" id="KW-0406">Ion transport</keyword>
<reference evidence="17" key="2">
    <citation type="submission" date="2025-09" db="UniProtKB">
        <authorList>
            <consortium name="Ensembl"/>
        </authorList>
    </citation>
    <scope>IDENTIFICATION</scope>
</reference>
<dbReference type="Gene3D" id="1.20.20.10">
    <property type="entry name" value="F1F0 ATP synthase subunit C"/>
    <property type="match status" value="1"/>
</dbReference>
<evidence type="ECO:0000313" key="18">
    <source>
        <dbReference type="Proteomes" id="UP000472272"/>
    </source>
</evidence>
<accession>A0A670KGT9</accession>
<keyword evidence="3 16" id="KW-0813">Transport</keyword>
<dbReference type="PRINTS" id="PR00124">
    <property type="entry name" value="ATPASEC"/>
</dbReference>
<evidence type="ECO:0000256" key="13">
    <source>
        <dbReference type="ARBA" id="ARBA00029852"/>
    </source>
</evidence>
<evidence type="ECO:0000256" key="10">
    <source>
        <dbReference type="ARBA" id="ARBA00023121"/>
    </source>
</evidence>
<comment type="subcellular location">
    <subcellularLocation>
        <location evidence="1">Mitochondrion membrane</location>
        <topology evidence="1">Multi-pass membrane protein</topology>
    </subcellularLocation>
</comment>
<dbReference type="InterPro" id="IPR035921">
    <property type="entry name" value="F/V-ATP_Csub_sf"/>
</dbReference>
<dbReference type="CDD" id="cd18182">
    <property type="entry name" value="ATP-synt_Fo_c_ATP5G3"/>
    <property type="match status" value="1"/>
</dbReference>
<evidence type="ECO:0000256" key="6">
    <source>
        <dbReference type="ARBA" id="ARBA00022692"/>
    </source>
</evidence>